<reference evidence="1 2" key="1">
    <citation type="submission" date="2018-03" db="EMBL/GenBank/DDBJ databases">
        <title>Draft Genome Sequences of the Obligatory Marine Myxobacteria Enhygromyxa salina SWB005.</title>
        <authorList>
            <person name="Poehlein A."/>
            <person name="Moghaddam J.A."/>
            <person name="Harms H."/>
            <person name="Alanjari M."/>
            <person name="Koenig G.M."/>
            <person name="Daniel R."/>
            <person name="Schaeberle T.F."/>
        </authorList>
    </citation>
    <scope>NUCLEOTIDE SEQUENCE [LARGE SCALE GENOMIC DNA]</scope>
    <source>
        <strain evidence="1 2">SWB005</strain>
    </source>
</reference>
<comment type="caution">
    <text evidence="1">The sequence shown here is derived from an EMBL/GenBank/DDBJ whole genome shotgun (WGS) entry which is preliminary data.</text>
</comment>
<dbReference type="AlphaFoldDB" id="A0A2S9YCX8"/>
<dbReference type="Gene3D" id="3.40.50.1460">
    <property type="match status" value="1"/>
</dbReference>
<organism evidence="1 2">
    <name type="scientific">Enhygromyxa salina</name>
    <dbReference type="NCBI Taxonomy" id="215803"/>
    <lineage>
        <taxon>Bacteria</taxon>
        <taxon>Pseudomonadati</taxon>
        <taxon>Myxococcota</taxon>
        <taxon>Polyangia</taxon>
        <taxon>Nannocystales</taxon>
        <taxon>Nannocystaceae</taxon>
        <taxon>Enhygromyxa</taxon>
    </lineage>
</organism>
<dbReference type="EMBL" id="PVNK01000108">
    <property type="protein sequence ID" value="PRQ02959.1"/>
    <property type="molecule type" value="Genomic_DNA"/>
</dbReference>
<dbReference type="Proteomes" id="UP000237968">
    <property type="component" value="Unassembled WGS sequence"/>
</dbReference>
<dbReference type="OrthoDB" id="5489622at2"/>
<accession>A0A2S9YCX8</accession>
<proteinExistence type="predicted"/>
<keyword evidence="2" id="KW-1185">Reference proteome</keyword>
<evidence type="ECO:0000313" key="2">
    <source>
        <dbReference type="Proteomes" id="UP000237968"/>
    </source>
</evidence>
<evidence type="ECO:0008006" key="3">
    <source>
        <dbReference type="Google" id="ProtNLM"/>
    </source>
</evidence>
<name>A0A2S9YCX8_9BACT</name>
<dbReference type="RefSeq" id="WP_106391337.1">
    <property type="nucleotide sequence ID" value="NZ_PVNK01000108.1"/>
</dbReference>
<protein>
    <recommendedName>
        <fullName evidence="3">Caspase domain protein</fullName>
    </recommendedName>
</protein>
<sequence length="629" mass="69211">MKRALLIGVADKDPEHPFLPEPSLVVMEDLLEELGGWTTTRVDGPSADRAGILAALVELARTVQPKDTCLVYFIGHGGIVEIMDLPPPLGRRPVFYVCAARPSPSWSFEGILDVELSIHLAQIDRVCGNVTAILDSCYSARAIRGPLWQLHESPQWVREVAAQLGLQDVDSLLSVTSHPRIVRLAASSSLRKTFADPQPDGHLGRLTRMFDETVREAELQLERLTWDALAHRVRERAIWRLGCEEQWVSLVGPRQRLLFSRREVELPRTVGFVPRENQSGGWIRAGALQGVQVGDEWALADLQLQSDGQPQLRGQFRVAAVGLNRAELEPVRGADSAPPGASAMLLRARERMPVFVEAPPSGEDVLARSAWLVSTPVDSEAAAKLCIGDDWIDVYAAGEVHAPARFCADRSGRSAAVTRLEDWARARVLLSVSSSYVARASPPLSVEFGRYQVVRGRLRPRTSSPSGGCPRLHDGDRFFVRVAHVGGRSGWFISAVEVDVAGRPALLDASEPDGRELLAGERATIGERSHRRVQGIQRSWPEGVAPDRARVATIIVLASRRPIQLGHLVRGRACDLALPRDAPRPRRARVRGFLAQPRPRTGPELTQEWFAASIPYELDPRPRAASDYG</sequence>
<gene>
    <name evidence="1" type="ORF">ENSA5_18980</name>
</gene>
<evidence type="ECO:0000313" key="1">
    <source>
        <dbReference type="EMBL" id="PRQ02959.1"/>
    </source>
</evidence>